<feature type="domain" description="Cobalamin-independent methionine synthase MetE C-terminal/archaeal" evidence="12">
    <location>
        <begin position="455"/>
        <end position="777"/>
    </location>
</feature>
<feature type="domain" description="Cobalamin-independent methionine synthase MetE N-terminal" evidence="13">
    <location>
        <begin position="10"/>
        <end position="333"/>
    </location>
</feature>
<feature type="binding site" evidence="11">
    <location>
        <position position="634"/>
    </location>
    <ligand>
        <name>5-methyltetrahydropteroyltri-L-glutamate</name>
        <dbReference type="ChEBI" id="CHEBI:58207"/>
    </ligand>
</feature>
<evidence type="ECO:0000259" key="13">
    <source>
        <dbReference type="Pfam" id="PF08267"/>
    </source>
</evidence>
<dbReference type="HAMAP" id="MF_00172">
    <property type="entry name" value="Meth_synth"/>
    <property type="match status" value="1"/>
</dbReference>
<feature type="active site" description="Proton donor" evidence="11">
    <location>
        <position position="723"/>
    </location>
</feature>
<dbReference type="PIRSF" id="PIRSF000382">
    <property type="entry name" value="MeTrfase_B12_ind"/>
    <property type="match status" value="1"/>
</dbReference>
<dbReference type="GO" id="GO:0032259">
    <property type="term" value="P:methylation"/>
    <property type="evidence" value="ECO:0007669"/>
    <property type="project" value="UniProtKB-KW"/>
</dbReference>
<comment type="similarity">
    <text evidence="3 11">Belongs to the vitamin-B12 independent methionine synthase family.</text>
</comment>
<evidence type="ECO:0000256" key="2">
    <source>
        <dbReference type="ARBA" id="ARBA00004681"/>
    </source>
</evidence>
<organism evidence="14 15">
    <name type="scientific">Oerskovia paurometabola</name>
    <dbReference type="NCBI Taxonomy" id="162170"/>
    <lineage>
        <taxon>Bacteria</taxon>
        <taxon>Bacillati</taxon>
        <taxon>Actinomycetota</taxon>
        <taxon>Actinomycetes</taxon>
        <taxon>Micrococcales</taxon>
        <taxon>Cellulomonadaceae</taxon>
        <taxon>Oerskovia</taxon>
    </lineage>
</organism>
<feature type="binding site" evidence="11">
    <location>
        <position position="513"/>
    </location>
    <ligand>
        <name>L-homocysteine</name>
        <dbReference type="ChEBI" id="CHEBI:58199"/>
    </ligand>
</feature>
<dbReference type="EMBL" id="JBHSTM010000002">
    <property type="protein sequence ID" value="MFC6424108.1"/>
    <property type="molecule type" value="Genomic_DNA"/>
</dbReference>
<evidence type="ECO:0000256" key="1">
    <source>
        <dbReference type="ARBA" id="ARBA00002777"/>
    </source>
</evidence>
<dbReference type="NCBIfam" id="NF003556">
    <property type="entry name" value="PRK05222.1"/>
    <property type="match status" value="1"/>
</dbReference>
<evidence type="ECO:0000313" key="14">
    <source>
        <dbReference type="EMBL" id="MFC6424108.1"/>
    </source>
</evidence>
<accession>A0ABW1X989</accession>
<keyword evidence="10 11" id="KW-0486">Methionine biosynthesis</keyword>
<dbReference type="InterPro" id="IPR013215">
    <property type="entry name" value="Cbl-indep_Met_Synth_N"/>
</dbReference>
<evidence type="ECO:0000259" key="12">
    <source>
        <dbReference type="Pfam" id="PF01717"/>
    </source>
</evidence>
<protein>
    <recommendedName>
        <fullName evidence="11">5-methyltetrahydropteroyltriglutamate--homocysteine methyltransferase</fullName>
        <ecNumber evidence="11">2.1.1.14</ecNumber>
    </recommendedName>
    <alternativeName>
        <fullName evidence="11">Cobalamin-independent methionine synthase</fullName>
    </alternativeName>
    <alternativeName>
        <fullName evidence="11">Methionine synthase, vitamin-B12 independent isozyme</fullName>
    </alternativeName>
</protein>
<dbReference type="Proteomes" id="UP001596305">
    <property type="component" value="Unassembled WGS sequence"/>
</dbReference>
<proteinExistence type="inferred from homology"/>
<gene>
    <name evidence="11 14" type="primary">metE</name>
    <name evidence="14" type="ORF">ACFP71_04675</name>
</gene>
<evidence type="ECO:0000313" key="15">
    <source>
        <dbReference type="Proteomes" id="UP001596305"/>
    </source>
</evidence>
<dbReference type="RefSeq" id="WP_204806842.1">
    <property type="nucleotide sequence ID" value="NZ_BAAAIY010000013.1"/>
</dbReference>
<comment type="cofactor">
    <cofactor evidence="11">
        <name>Zn(2+)</name>
        <dbReference type="ChEBI" id="CHEBI:29105"/>
    </cofactor>
    <text evidence="11">Binds 1 zinc ion per subunit.</text>
</comment>
<keyword evidence="15" id="KW-1185">Reference proteome</keyword>
<dbReference type="EC" id="2.1.1.14" evidence="11"/>
<comment type="caution">
    <text evidence="14">The sequence shown here is derived from an EMBL/GenBank/DDBJ whole genome shotgun (WGS) entry which is preliminary data.</text>
</comment>
<dbReference type="CDD" id="cd03312">
    <property type="entry name" value="CIMS_N_terminal_like"/>
    <property type="match status" value="1"/>
</dbReference>
<feature type="binding site" evidence="11">
    <location>
        <begin position="544"/>
        <end position="545"/>
    </location>
    <ligand>
        <name>5-methyltetrahydropteroyltri-L-glutamate</name>
        <dbReference type="ChEBI" id="CHEBI:58207"/>
    </ligand>
</feature>
<feature type="binding site" evidence="11">
    <location>
        <position position="755"/>
    </location>
    <ligand>
        <name>Zn(2+)</name>
        <dbReference type="ChEBI" id="CHEBI:29105"/>
        <note>catalytic</note>
    </ligand>
</feature>
<keyword evidence="8 11" id="KW-0677">Repeat</keyword>
<sequence>MSAPTFPSGSVLGYPRIGPRRELKKAVESFWAGRTTADELEATASALRVAAAQRLVDLGLDASSGAVPGSFSYYDQVLDVVALLGAVPSRFASLTDEKGALDLAGYFTVARGAGEDAPLEMTKWFDTNYHYLVPEVSESTPFRFADDRVVRQFVEAKDAGVVTRPVVVGPVTFLALSKAADDSAPGFSPLSRLADVLPVYVELLRALAAAGAPWVQLDEPALVSDSIDVPAAEVHAAVTEAYRVLATELAVGTERPAILVGAPFGGLQGEHDGLALLAATDVEAISLDLVKGAVPASPIAGLADKTLVAGVIDGHNIWRADLAAKLALVDDLSGLGAGAVTVGTSTSLLHVPHDVEDENWTNGSIDARLRDWLAFADQKVGEVAILARALTEGRDAVAEQIEAARAAVASRAVASGVVVPAVRERAAALTEGDFSRGDYAERAAAQQAKLNLPLLPTTTIGSFPQTPEIRRARALNVKGELSDADYTAAMQDEIRRVVELQEQIGLDVLVHGEPERNDMVQYFAENLDGFAVTANGWVQSYGSRCVRPPVLWGDVTRPAPITVDWSTFTASLTEKPVKGMLTGPVTILAWSFVRDDQPLGDTANQVGLALRDEIADLEAAGIGIIQVDEPALRELLPLRKADQAAYLDWSVSSFRLATAGVEAETQIHTHLCYSEFGEVIGAIDGLDADVTSVEAARSRMEIVPELAEAGYGRGIGPGVYDIHSPRVPSTEEVTDLLELAVKSIDSRLVWVNPDCGLKTRRYEETVASLENLVAATNAVRAQLG</sequence>
<dbReference type="Gene3D" id="3.20.20.210">
    <property type="match status" value="2"/>
</dbReference>
<evidence type="ECO:0000256" key="7">
    <source>
        <dbReference type="ARBA" id="ARBA00022723"/>
    </source>
</evidence>
<dbReference type="InterPro" id="IPR038071">
    <property type="entry name" value="UROD/MetE-like_sf"/>
</dbReference>
<evidence type="ECO:0000256" key="10">
    <source>
        <dbReference type="ARBA" id="ARBA00023167"/>
    </source>
</evidence>
<keyword evidence="5 11" id="KW-0028">Amino-acid biosynthesis</keyword>
<evidence type="ECO:0000256" key="11">
    <source>
        <dbReference type="HAMAP-Rule" id="MF_00172"/>
    </source>
</evidence>
<evidence type="ECO:0000256" key="6">
    <source>
        <dbReference type="ARBA" id="ARBA00022679"/>
    </source>
</evidence>
<evidence type="ECO:0000256" key="3">
    <source>
        <dbReference type="ARBA" id="ARBA00009553"/>
    </source>
</evidence>
<comment type="catalytic activity">
    <reaction evidence="11">
        <text>5-methyltetrahydropteroyltri-L-glutamate + L-homocysteine = tetrahydropteroyltri-L-glutamate + L-methionine</text>
        <dbReference type="Rhea" id="RHEA:21196"/>
        <dbReference type="ChEBI" id="CHEBI:57844"/>
        <dbReference type="ChEBI" id="CHEBI:58140"/>
        <dbReference type="ChEBI" id="CHEBI:58199"/>
        <dbReference type="ChEBI" id="CHEBI:58207"/>
        <dbReference type="EC" id="2.1.1.14"/>
    </reaction>
</comment>
<feature type="binding site" evidence="11">
    <location>
        <position position="123"/>
    </location>
    <ligand>
        <name>5-methyltetrahydropteroyltri-L-glutamate</name>
        <dbReference type="ChEBI" id="CHEBI:58207"/>
    </ligand>
</feature>
<feature type="binding site" evidence="11">
    <location>
        <begin position="460"/>
        <end position="462"/>
    </location>
    <ligand>
        <name>L-methionine</name>
        <dbReference type="ChEBI" id="CHEBI:57844"/>
    </ligand>
</feature>
<dbReference type="Pfam" id="PF01717">
    <property type="entry name" value="Meth_synt_2"/>
    <property type="match status" value="1"/>
</dbReference>
<keyword evidence="4 11" id="KW-0489">Methyltransferase</keyword>
<feature type="binding site" evidence="11">
    <location>
        <position position="628"/>
    </location>
    <ligand>
        <name>L-homocysteine</name>
        <dbReference type="ChEBI" id="CHEBI:58199"/>
    </ligand>
</feature>
<keyword evidence="9 11" id="KW-0862">Zinc</keyword>
<comment type="pathway">
    <text evidence="2 11">Amino-acid biosynthesis; L-methionine biosynthesis via de novo pathway; L-methionine from L-homocysteine (MetE route): step 1/1.</text>
</comment>
<evidence type="ECO:0000256" key="5">
    <source>
        <dbReference type="ARBA" id="ARBA00022605"/>
    </source>
</evidence>
<comment type="function">
    <text evidence="1 11">Catalyzes the transfer of a methyl group from 5-methyltetrahydrofolate to homocysteine resulting in methionine formation.</text>
</comment>
<dbReference type="CDD" id="cd03311">
    <property type="entry name" value="CIMS_C_terminal_like"/>
    <property type="match status" value="1"/>
</dbReference>
<feature type="binding site" evidence="11">
    <location>
        <position position="670"/>
    </location>
    <ligand>
        <name>Zn(2+)</name>
        <dbReference type="ChEBI" id="CHEBI:29105"/>
        <note>catalytic</note>
    </ligand>
</feature>
<dbReference type="GO" id="GO:0003871">
    <property type="term" value="F:5-methyltetrahydropteroyltriglutamate-homocysteine S-methyltransferase activity"/>
    <property type="evidence" value="ECO:0007669"/>
    <property type="project" value="UniProtKB-EC"/>
</dbReference>
<dbReference type="NCBIfam" id="TIGR01371">
    <property type="entry name" value="met_syn_B12ind"/>
    <property type="match status" value="1"/>
</dbReference>
<dbReference type="InterPro" id="IPR006276">
    <property type="entry name" value="Cobalamin-indep_Met_synthase"/>
</dbReference>
<evidence type="ECO:0000256" key="4">
    <source>
        <dbReference type="ARBA" id="ARBA00022603"/>
    </source>
</evidence>
<dbReference type="Pfam" id="PF08267">
    <property type="entry name" value="Meth_synt_1"/>
    <property type="match status" value="1"/>
</dbReference>
<keyword evidence="6 11" id="KW-0808">Transferase</keyword>
<keyword evidence="7 11" id="KW-0479">Metal-binding</keyword>
<feature type="binding site" evidence="11">
    <location>
        <position position="590"/>
    </location>
    <ligand>
        <name>5-methyltetrahydropteroyltri-L-glutamate</name>
        <dbReference type="ChEBI" id="CHEBI:58207"/>
    </ligand>
</feature>
<name>A0ABW1X989_9CELL</name>
<feature type="binding site" evidence="11">
    <location>
        <position position="672"/>
    </location>
    <ligand>
        <name>Zn(2+)</name>
        <dbReference type="ChEBI" id="CHEBI:29105"/>
        <note>catalytic</note>
    </ligand>
</feature>
<dbReference type="PANTHER" id="PTHR30519">
    <property type="entry name" value="5-METHYLTETRAHYDROPTEROYLTRIGLUTAMATE--HOMOCYSTEINE METHYLTRANSFERASE"/>
    <property type="match status" value="1"/>
</dbReference>
<dbReference type="InterPro" id="IPR002629">
    <property type="entry name" value="Met_Synth_C/arc"/>
</dbReference>
<feature type="binding site" evidence="11">
    <location>
        <begin position="21"/>
        <end position="24"/>
    </location>
    <ligand>
        <name>5-methyltetrahydropteroyltri-L-glutamate</name>
        <dbReference type="ChEBI" id="CHEBI:58207"/>
    </ligand>
</feature>
<feature type="binding site" evidence="11">
    <location>
        <position position="628"/>
    </location>
    <ligand>
        <name>L-methionine</name>
        <dbReference type="ChEBI" id="CHEBI:57844"/>
    </ligand>
</feature>
<reference evidence="15" key="1">
    <citation type="journal article" date="2019" name="Int. J. Syst. Evol. Microbiol.">
        <title>The Global Catalogue of Microorganisms (GCM) 10K type strain sequencing project: providing services to taxonomists for standard genome sequencing and annotation.</title>
        <authorList>
            <consortium name="The Broad Institute Genomics Platform"/>
            <consortium name="The Broad Institute Genome Sequencing Center for Infectious Disease"/>
            <person name="Wu L."/>
            <person name="Ma J."/>
        </authorList>
    </citation>
    <scope>NUCLEOTIDE SEQUENCE [LARGE SCALE GENOMIC DNA]</scope>
    <source>
        <strain evidence="15">CCUG 47105</strain>
    </source>
</reference>
<feature type="binding site" evidence="11">
    <location>
        <position position="513"/>
    </location>
    <ligand>
        <name>L-methionine</name>
        <dbReference type="ChEBI" id="CHEBI:57844"/>
    </ligand>
</feature>
<evidence type="ECO:0000256" key="8">
    <source>
        <dbReference type="ARBA" id="ARBA00022737"/>
    </source>
</evidence>
<dbReference type="SUPFAM" id="SSF51726">
    <property type="entry name" value="UROD/MetE-like"/>
    <property type="match status" value="2"/>
</dbReference>
<feature type="binding site" evidence="11">
    <location>
        <position position="694"/>
    </location>
    <ligand>
        <name>Zn(2+)</name>
        <dbReference type="ChEBI" id="CHEBI:29105"/>
        <note>catalytic</note>
    </ligand>
</feature>
<feature type="binding site" evidence="11">
    <location>
        <begin position="460"/>
        <end position="462"/>
    </location>
    <ligand>
        <name>L-homocysteine</name>
        <dbReference type="ChEBI" id="CHEBI:58199"/>
    </ligand>
</feature>
<evidence type="ECO:0000256" key="9">
    <source>
        <dbReference type="ARBA" id="ARBA00022833"/>
    </source>
</evidence>